<dbReference type="Pfam" id="PF01590">
    <property type="entry name" value="GAF"/>
    <property type="match status" value="1"/>
</dbReference>
<dbReference type="InterPro" id="IPR036890">
    <property type="entry name" value="HATPase_C_sf"/>
</dbReference>
<evidence type="ECO:0000256" key="5">
    <source>
        <dbReference type="ARBA" id="ARBA00022741"/>
    </source>
</evidence>
<dbReference type="Gene3D" id="3.30.450.40">
    <property type="match status" value="1"/>
</dbReference>
<dbReference type="PANTHER" id="PTHR44936">
    <property type="entry name" value="SENSOR PROTEIN CREC"/>
    <property type="match status" value="1"/>
</dbReference>
<accession>G4WVI9</accession>
<name>G4WVI9_9BACT</name>
<dbReference type="SMART" id="SM00387">
    <property type="entry name" value="HATPase_c"/>
    <property type="match status" value="1"/>
</dbReference>
<dbReference type="InterPro" id="IPR003594">
    <property type="entry name" value="HATPase_dom"/>
</dbReference>
<dbReference type="InterPro" id="IPR029016">
    <property type="entry name" value="GAF-like_dom_sf"/>
</dbReference>
<reference evidence="10" key="2">
    <citation type="journal article" date="2011" name="J. Bacteriol.">
        <title>Long-chain N-acyl amino acid synthases are linked to the putative PEP-CTERM/exosortase protein-sorting system in Gram-negative bacteria.</title>
        <authorList>
            <person name="Craig J.W."/>
            <person name="Cherry M.A."/>
            <person name="Brady S.F."/>
        </authorList>
    </citation>
    <scope>NUCLEOTIDE SEQUENCE</scope>
</reference>
<dbReference type="NCBIfam" id="TIGR02916">
    <property type="entry name" value="PEP_his_kin"/>
    <property type="match status" value="1"/>
</dbReference>
<dbReference type="Pfam" id="PF02518">
    <property type="entry name" value="HATPase_c"/>
    <property type="match status" value="1"/>
</dbReference>
<evidence type="ECO:0000256" key="1">
    <source>
        <dbReference type="ARBA" id="ARBA00000085"/>
    </source>
</evidence>
<dbReference type="SUPFAM" id="SSF55781">
    <property type="entry name" value="GAF domain-like"/>
    <property type="match status" value="1"/>
</dbReference>
<feature type="transmembrane region" description="Helical" evidence="8">
    <location>
        <begin position="32"/>
        <end position="50"/>
    </location>
</feature>
<dbReference type="InterPro" id="IPR003661">
    <property type="entry name" value="HisK_dim/P_dom"/>
</dbReference>
<dbReference type="InterPro" id="IPR005467">
    <property type="entry name" value="His_kinase_dom"/>
</dbReference>
<feature type="transmembrane region" description="Helical" evidence="8">
    <location>
        <begin position="98"/>
        <end position="116"/>
    </location>
</feature>
<dbReference type="Gene3D" id="3.30.565.10">
    <property type="entry name" value="Histidine kinase-like ATPase, C-terminal domain"/>
    <property type="match status" value="1"/>
</dbReference>
<dbReference type="GO" id="GO:0000155">
    <property type="term" value="F:phosphorelay sensor kinase activity"/>
    <property type="evidence" value="ECO:0007669"/>
    <property type="project" value="InterPro"/>
</dbReference>
<dbReference type="PANTHER" id="PTHR44936:SF10">
    <property type="entry name" value="SENSOR PROTEIN RSTB"/>
    <property type="match status" value="1"/>
</dbReference>
<dbReference type="CDD" id="cd00082">
    <property type="entry name" value="HisKA"/>
    <property type="match status" value="1"/>
</dbReference>
<keyword evidence="3" id="KW-0597">Phosphoprotein</keyword>
<keyword evidence="8" id="KW-1133">Transmembrane helix</keyword>
<organism evidence="10">
    <name type="scientific">uncultured bacterium CSL132</name>
    <dbReference type="NCBI Taxonomy" id="1091568"/>
    <lineage>
        <taxon>Bacteria</taxon>
        <taxon>environmental samples</taxon>
    </lineage>
</organism>
<feature type="transmembrane region" description="Helical" evidence="8">
    <location>
        <begin position="70"/>
        <end position="86"/>
    </location>
</feature>
<dbReference type="GO" id="GO:0005524">
    <property type="term" value="F:ATP binding"/>
    <property type="evidence" value="ECO:0007669"/>
    <property type="project" value="UniProtKB-KW"/>
</dbReference>
<evidence type="ECO:0000256" key="2">
    <source>
        <dbReference type="ARBA" id="ARBA00012438"/>
    </source>
</evidence>
<dbReference type="InterPro" id="IPR050980">
    <property type="entry name" value="2C_sensor_his_kinase"/>
</dbReference>
<feature type="transmembrane region" description="Helical" evidence="8">
    <location>
        <begin position="155"/>
        <end position="176"/>
    </location>
</feature>
<keyword evidence="6 10" id="KW-0418">Kinase</keyword>
<dbReference type="InterPro" id="IPR014265">
    <property type="entry name" value="XrtA/PrsK"/>
</dbReference>
<evidence type="ECO:0000313" key="10">
    <source>
        <dbReference type="EMBL" id="AEQ20441.1"/>
    </source>
</evidence>
<evidence type="ECO:0000256" key="7">
    <source>
        <dbReference type="ARBA" id="ARBA00022840"/>
    </source>
</evidence>
<evidence type="ECO:0000256" key="4">
    <source>
        <dbReference type="ARBA" id="ARBA00022679"/>
    </source>
</evidence>
<feature type="transmembrane region" description="Helical" evidence="8">
    <location>
        <begin position="229"/>
        <end position="247"/>
    </location>
</feature>
<proteinExistence type="predicted"/>
<evidence type="ECO:0000256" key="3">
    <source>
        <dbReference type="ARBA" id="ARBA00022553"/>
    </source>
</evidence>
<keyword evidence="7" id="KW-0067">ATP-binding</keyword>
<dbReference type="EMBL" id="JF429410">
    <property type="protein sequence ID" value="AEQ20441.1"/>
    <property type="molecule type" value="Genomic_DNA"/>
</dbReference>
<keyword evidence="8" id="KW-0472">Membrane</keyword>
<feature type="transmembrane region" description="Helical" evidence="8">
    <location>
        <begin position="253"/>
        <end position="275"/>
    </location>
</feature>
<dbReference type="EC" id="2.7.13.3" evidence="2"/>
<comment type="catalytic activity">
    <reaction evidence="1">
        <text>ATP + protein L-histidine = ADP + protein N-phospho-L-histidine.</text>
        <dbReference type="EC" id="2.7.13.3"/>
    </reaction>
</comment>
<keyword evidence="4" id="KW-0808">Transferase</keyword>
<protein>
    <recommendedName>
        <fullName evidence="2">histidine kinase</fullName>
        <ecNumber evidence="2">2.7.13.3</ecNumber>
    </recommendedName>
</protein>
<sequence length="692" mass="76809">MAISIGTLSYAAAAAAFLFLFLLLVTSWRGRLQGMLLATASLCNAIWAGAEAYLAARPDTSLFPSDVLEVVRSAVWFAFLMVLLGYSRQKVEPLRRVAAGLAAFCGVVLAVTLYSGAISATRLDMFEMLSRLVLAVIGMVLVEQLYRNVRPQQRWGIKFLCLGLGGMFACDFYLYSDTLLFRHVNDDIWAARGVVNAIIVPLLAVATARNPRWSLDISVSRRILFHSTAMLGAAVYLLGMAAAGYYVRYVGGTWGGVLQVTFLFGAVLLLFVMMFSGTLRARLKVFLSKNFFNYHYDYREEWLRFTRTLSEGEPGIQLRERSIQAIAELVDSPGGILWLSQDTGELEQVAHWNMPAEKTVEQLDGSLCQFLEKRQWVIHLDNYDLQPELYDGLALPEWLRAVPRAWLVVPLILHERLLGFVVLAKSKSNIEPDWEVNDLLKTAGMQAASYLAQLEAATALLVARQFESFNRMSAFVVHDLKNLIAQLSLLLSNADKHKDNPEFQEDMVQTIANSRDKMKRLLLQLRGGYSLEPPAPVAVHEVVRQAVAARSALKPVPRFESSAGALSVVAHSARLERVIGHLIQNAVEATPSDGQVLVQLSRQSGSAVIEISDSGCGMTEQFMRSRLFKPFESTKLTGMGIGTYEARQYVRELGGRIDVQTRESQGTTFRVMLPLELPDSNNAPGYAMEGHA</sequence>
<dbReference type="GO" id="GO:0005886">
    <property type="term" value="C:plasma membrane"/>
    <property type="evidence" value="ECO:0007669"/>
    <property type="project" value="UniProtKB-SubCell"/>
</dbReference>
<reference evidence="10" key="1">
    <citation type="journal article" date="2004" name="Appl. Environ. Microbiol.">
        <title>Long-chain N-acyltyrosine synthases from environmental DNA.</title>
        <authorList>
            <person name="Brady S.F."/>
            <person name="Chao C.J."/>
            <person name="Clardy J."/>
        </authorList>
    </citation>
    <scope>NUCLEOTIDE SEQUENCE</scope>
</reference>
<dbReference type="InterPro" id="IPR003018">
    <property type="entry name" value="GAF"/>
</dbReference>
<keyword evidence="5" id="KW-0547">Nucleotide-binding</keyword>
<dbReference type="PRINTS" id="PR00344">
    <property type="entry name" value="BCTRLSENSOR"/>
</dbReference>
<keyword evidence="8" id="KW-0812">Transmembrane</keyword>
<evidence type="ECO:0000256" key="8">
    <source>
        <dbReference type="SAM" id="Phobius"/>
    </source>
</evidence>
<feature type="transmembrane region" description="Helical" evidence="8">
    <location>
        <begin position="188"/>
        <end position="208"/>
    </location>
</feature>
<evidence type="ECO:0000256" key="6">
    <source>
        <dbReference type="ARBA" id="ARBA00022777"/>
    </source>
</evidence>
<dbReference type="PROSITE" id="PS50109">
    <property type="entry name" value="HIS_KIN"/>
    <property type="match status" value="1"/>
</dbReference>
<dbReference type="SUPFAM" id="SSF55874">
    <property type="entry name" value="ATPase domain of HSP90 chaperone/DNA topoisomerase II/histidine kinase"/>
    <property type="match status" value="1"/>
</dbReference>
<feature type="transmembrane region" description="Helical" evidence="8">
    <location>
        <begin position="6"/>
        <end position="25"/>
    </location>
</feature>
<evidence type="ECO:0000259" key="9">
    <source>
        <dbReference type="PROSITE" id="PS50109"/>
    </source>
</evidence>
<feature type="domain" description="Histidine kinase" evidence="9">
    <location>
        <begin position="475"/>
        <end position="677"/>
    </location>
</feature>
<dbReference type="InterPro" id="IPR004358">
    <property type="entry name" value="Sig_transdc_His_kin-like_C"/>
</dbReference>
<dbReference type="AlphaFoldDB" id="G4WVI9"/>